<dbReference type="PROSITE" id="PS51930">
    <property type="entry name" value="BMC_2"/>
    <property type="match status" value="1"/>
</dbReference>
<keyword evidence="4 6" id="KW-1282">Carboxysome</keyword>
<sequence>MPIAVGMIETLGFPAVVEAADAMVKAARVTLVGYEKIGSGRVTVIVRGDVSEVQASVAAGIESVKRVAGGQMLSHHIIARPHENLEYVLPIRYTEQVQQFREDATNVRPYLRP</sequence>
<gene>
    <name evidence="8" type="primary">ccmK-1</name>
    <name evidence="6" type="synonym">ccmK</name>
    <name evidence="8" type="ORF">GlitD10_1677</name>
</gene>
<dbReference type="PROSITE" id="PS01139">
    <property type="entry name" value="BMC_1"/>
    <property type="match status" value="1"/>
</dbReference>
<comment type="domain">
    <text evidence="6">The tight homohexamer forms a small pore which is positively charged.</text>
</comment>
<dbReference type="SUPFAM" id="SSF143414">
    <property type="entry name" value="CcmK-like"/>
    <property type="match status" value="1"/>
</dbReference>
<dbReference type="SMART" id="SM00877">
    <property type="entry name" value="BMC"/>
    <property type="match status" value="1"/>
</dbReference>
<dbReference type="InterPro" id="IPR037233">
    <property type="entry name" value="CcmK-like_sf"/>
</dbReference>
<evidence type="ECO:0000256" key="4">
    <source>
        <dbReference type="ARBA" id="ARBA00023669"/>
    </source>
</evidence>
<dbReference type="RefSeq" id="WP_071454509.1">
    <property type="nucleotide sequence ID" value="NZ_CP017675.1"/>
</dbReference>
<dbReference type="InterPro" id="IPR000249">
    <property type="entry name" value="BMC_dom"/>
</dbReference>
<comment type="function">
    <text evidence="6">One of the shell proteins of the carboxysome, a polyhedral inclusion where RuBisCO (ribulose bisphosphate carboxylase, rbcL-rbcS) is sequestered. Assembles into hexamers which make sheets that form the facets of the polyhedral carboxysome. The hexamer central pore probably regulates metabolite flux.</text>
</comment>
<evidence type="ECO:0000256" key="5">
    <source>
        <dbReference type="ARBA" id="ARBA00024446"/>
    </source>
</evidence>
<dbReference type="Pfam" id="PF00936">
    <property type="entry name" value="BMC"/>
    <property type="match status" value="1"/>
</dbReference>
<comment type="subunit">
    <text evidence="6">Homohexamer. Interacts with CcmN and CcmO in the carboxysome.</text>
</comment>
<dbReference type="HAMAP" id="MF_00854">
    <property type="entry name" value="CcmK"/>
    <property type="match status" value="1"/>
</dbReference>
<dbReference type="GO" id="GO:0015977">
    <property type="term" value="P:carbon fixation"/>
    <property type="evidence" value="ECO:0007669"/>
    <property type="project" value="UniProtKB-UniRule"/>
</dbReference>
<comment type="subcellular location">
    <subcellularLocation>
        <location evidence="3 6">Carboxysome</location>
    </subcellularLocation>
</comment>
<dbReference type="AlphaFoldDB" id="A0A1J0ADI7"/>
<name>A0A1J0ADI7_9CYAN</name>
<evidence type="ECO:0000313" key="9">
    <source>
        <dbReference type="Proteomes" id="UP000180235"/>
    </source>
</evidence>
<evidence type="ECO:0000313" key="8">
    <source>
        <dbReference type="EMBL" id="APB34002.1"/>
    </source>
</evidence>
<accession>A0A1J0ADI7</accession>
<reference evidence="8 9" key="1">
    <citation type="submission" date="2016-10" db="EMBL/GenBank/DDBJ databases">
        <title>Description of Gloeomargarita lithophora gen. nov., sp. nov., a thylakoid-bearing basal-branching cyanobacterium with intracellular carbonates, and proposal for Gloeomargaritales ord. nov.</title>
        <authorList>
            <person name="Moreira D."/>
            <person name="Tavera R."/>
            <person name="Benzerara K."/>
            <person name="Skouri-Panet F."/>
            <person name="Couradeau E."/>
            <person name="Gerard E."/>
            <person name="Loussert C."/>
            <person name="Novelo E."/>
            <person name="Zivanovic Y."/>
            <person name="Lopez-Garcia P."/>
        </authorList>
    </citation>
    <scope>NUCLEOTIDE SEQUENCE [LARGE SCALE GENOMIC DNA]</scope>
    <source>
        <strain evidence="8 9">D10</strain>
    </source>
</reference>
<evidence type="ECO:0000256" key="1">
    <source>
        <dbReference type="ARBA" id="ARBA00022531"/>
    </source>
</evidence>
<proteinExistence type="inferred from homology"/>
<dbReference type="GO" id="GO:0015979">
    <property type="term" value="P:photosynthesis"/>
    <property type="evidence" value="ECO:0007669"/>
    <property type="project" value="UniProtKB-KW"/>
</dbReference>
<comment type="similarity">
    <text evidence="6">Belongs to the bacterial microcompartments protein family. CcmK subfamily.</text>
</comment>
<evidence type="ECO:0000259" key="7">
    <source>
        <dbReference type="PROSITE" id="PS51930"/>
    </source>
</evidence>
<dbReference type="GO" id="GO:0031470">
    <property type="term" value="C:carboxysome"/>
    <property type="evidence" value="ECO:0007669"/>
    <property type="project" value="UniProtKB-SubCell"/>
</dbReference>
<dbReference type="Gene3D" id="3.30.70.1710">
    <property type="match status" value="1"/>
</dbReference>
<dbReference type="FunFam" id="3.30.70.1710:FF:000001">
    <property type="entry name" value="Ethanolamine utilization protein EutM"/>
    <property type="match status" value="1"/>
</dbReference>
<feature type="domain" description="BMC" evidence="7">
    <location>
        <begin position="4"/>
        <end position="90"/>
    </location>
</feature>
<evidence type="ECO:0000256" key="6">
    <source>
        <dbReference type="HAMAP-Rule" id="MF_00854"/>
    </source>
</evidence>
<dbReference type="OrthoDB" id="7057533at2"/>
<dbReference type="InterPro" id="IPR020808">
    <property type="entry name" value="Bact_microcomp_CS"/>
</dbReference>
<dbReference type="GO" id="GO:0043886">
    <property type="term" value="F:structural constituent of carboxysome shell"/>
    <property type="evidence" value="ECO:0007669"/>
    <property type="project" value="UniProtKB-UniRule"/>
</dbReference>
<evidence type="ECO:0000256" key="3">
    <source>
        <dbReference type="ARBA" id="ARBA00023587"/>
    </source>
</evidence>
<keyword evidence="2 6" id="KW-0120">Carbon dioxide fixation</keyword>
<dbReference type="InterPro" id="IPR050575">
    <property type="entry name" value="BMC_shell"/>
</dbReference>
<dbReference type="EMBL" id="CP017675">
    <property type="protein sequence ID" value="APB34002.1"/>
    <property type="molecule type" value="Genomic_DNA"/>
</dbReference>
<keyword evidence="1 6" id="KW-0602">Photosynthesis</keyword>
<dbReference type="InterPro" id="IPR044872">
    <property type="entry name" value="CcmK/CsoS1_BMC"/>
</dbReference>
<keyword evidence="5" id="KW-1283">Bacterial microcompartment</keyword>
<protein>
    <recommendedName>
        <fullName evidence="6">Carboxysome shell protein CcmK</fullName>
    </recommendedName>
    <alternativeName>
        <fullName evidence="6">Carbon dioxide-concentrating mechanism protein CcmK</fullName>
    </alternativeName>
</protein>
<dbReference type="STRING" id="1188229.GlitD10_1677"/>
<organism evidence="8 9">
    <name type="scientific">Gloeomargarita lithophora Alchichica-D10</name>
    <dbReference type="NCBI Taxonomy" id="1188229"/>
    <lineage>
        <taxon>Bacteria</taxon>
        <taxon>Bacillati</taxon>
        <taxon>Cyanobacteriota</taxon>
        <taxon>Cyanophyceae</taxon>
        <taxon>Gloeomargaritales</taxon>
        <taxon>Gloeomargaritaceae</taxon>
        <taxon>Gloeomargarita</taxon>
    </lineage>
</organism>
<keyword evidence="9" id="KW-1185">Reference proteome</keyword>
<dbReference type="KEGG" id="glt:GlitD10_1677"/>
<dbReference type="PANTHER" id="PTHR33941">
    <property type="entry name" value="PROPANEDIOL UTILIZATION PROTEIN PDUA"/>
    <property type="match status" value="1"/>
</dbReference>
<dbReference type="InterPro" id="IPR046380">
    <property type="entry name" value="CcmK"/>
</dbReference>
<dbReference type="Proteomes" id="UP000180235">
    <property type="component" value="Chromosome"/>
</dbReference>
<evidence type="ECO:0000256" key="2">
    <source>
        <dbReference type="ARBA" id="ARBA00023300"/>
    </source>
</evidence>
<dbReference type="CDD" id="cd07057">
    <property type="entry name" value="BMC_CcmK"/>
    <property type="match status" value="1"/>
</dbReference>
<dbReference type="PANTHER" id="PTHR33941:SF13">
    <property type="entry name" value="CARBOXYSOME SHELL PROTEIN CCMK4"/>
    <property type="match status" value="1"/>
</dbReference>